<reference evidence="1 2" key="1">
    <citation type="submission" date="2019-08" db="EMBL/GenBank/DDBJ databases">
        <authorList>
            <person name="Peeters C."/>
        </authorList>
    </citation>
    <scope>NUCLEOTIDE SEQUENCE [LARGE SCALE GENOMIC DNA]</scope>
    <source>
        <strain evidence="1 2">LMG 31114</strain>
    </source>
</reference>
<dbReference type="AlphaFoldDB" id="A0A5E4YAJ1"/>
<evidence type="ECO:0000313" key="2">
    <source>
        <dbReference type="Proteomes" id="UP000366945"/>
    </source>
</evidence>
<sequence>MVLPSPAPQIVITPPTPPLPAQSVMPSDRLHTGIKETLQRVLADKYVVLIDYRSERGMPPADVLQRLPHDLRVVLDRAAVADAEIPANALAIAYAGEVPFSSIRGALAGTMPTVGFVQDSGNPVVFVDIDDARHLIQRNPHTATTFVNSALCIAKECGKGAEVVSYDGALTQAAVDEGFNATFPLREWSAQPSRLEWATSGLRSMADTLRRSLTSSSNERRATP</sequence>
<gene>
    <name evidence="1" type="ORF">PPN31114_04388</name>
</gene>
<dbReference type="Proteomes" id="UP000366945">
    <property type="component" value="Unassembled WGS sequence"/>
</dbReference>
<proteinExistence type="predicted"/>
<keyword evidence="2" id="KW-1185">Reference proteome</keyword>
<accession>A0A5E4YAJ1</accession>
<evidence type="ECO:0000313" key="1">
    <source>
        <dbReference type="EMBL" id="VVE45462.1"/>
    </source>
</evidence>
<dbReference type="EMBL" id="CABPSK010000004">
    <property type="protein sequence ID" value="VVE45462.1"/>
    <property type="molecule type" value="Genomic_DNA"/>
</dbReference>
<protein>
    <submittedName>
        <fullName evidence="1">Uncharacterized protein</fullName>
    </submittedName>
</protein>
<organism evidence="1 2">
    <name type="scientific">Pandoraea pneumonica</name>
    <dbReference type="NCBI Taxonomy" id="2508299"/>
    <lineage>
        <taxon>Bacteria</taxon>
        <taxon>Pseudomonadati</taxon>
        <taxon>Pseudomonadota</taxon>
        <taxon>Betaproteobacteria</taxon>
        <taxon>Burkholderiales</taxon>
        <taxon>Burkholderiaceae</taxon>
        <taxon>Pandoraea</taxon>
    </lineage>
</organism>
<name>A0A5E4YAJ1_9BURK</name>